<dbReference type="KEGG" id="sqz:FQU76_29920"/>
<reference evidence="1 2" key="1">
    <citation type="submission" date="2019-07" db="EMBL/GenBank/DDBJ databases">
        <authorList>
            <person name="Zhu P."/>
        </authorList>
    </citation>
    <scope>NUCLEOTIDE SEQUENCE [LARGE SCALE GENOMIC DNA]</scope>
    <source>
        <strain evidence="1 2">SSL-25</strain>
    </source>
</reference>
<sequence length="466" mass="50033">MSDQLPLLTYRLSTSPTPLQASTPETATQGRINVAVTADRDDVYCDWIQLAVPGDARSGGAYFTEGPKFSTDSDEWAVGSMVQVTGKHIGLASDALFYRAVFRYAGDDSAPIDGTVHFGLSGPLSSTTGMLDYHLAEHSDTSSDPEDYLTRRQVLPLPVTPPVFYLHTFLARDDASAAAPKTRFPAGSSVYLSWESNGSDFRLFDGDGNLLHEGPETFHTLDPGSLTLDTTFTLEGSMASSAGAGGSNFESVYQYATLTLTVPDPTLSALTVRGDIDALSTLEVHGDASLKSSLTVEGSAGVGNALTVNGSTEIRSSLTVGAGLTARNGVEVAGGLEVSGTLNANGVLNTRDTLNAYGPVEAVSGDHYVRIRELRGPYGEKVSINSNVEVLAECDVTIHEHLYVTKDIKINSYGVLSDRDQIGLYNTHYGGYLYASTYEKDSDRRIPYVWVPGDRVTESHWRISRD</sequence>
<dbReference type="RefSeq" id="WP_146483445.1">
    <property type="nucleotide sequence ID" value="NZ_CP042266.1"/>
</dbReference>
<evidence type="ECO:0000313" key="1">
    <source>
        <dbReference type="EMBL" id="QDY80048.1"/>
    </source>
</evidence>
<dbReference type="OrthoDB" id="5842285at2"/>
<dbReference type="EMBL" id="CP042266">
    <property type="protein sequence ID" value="QDY80048.1"/>
    <property type="molecule type" value="Genomic_DNA"/>
</dbReference>
<proteinExistence type="predicted"/>
<dbReference type="AlphaFoldDB" id="A0A5B8IN17"/>
<keyword evidence="2" id="KW-1185">Reference proteome</keyword>
<name>A0A5B8IN17_9ACTN</name>
<organism evidence="1 2">
    <name type="scientific">Streptomyces qinzhouensis</name>
    <dbReference type="NCBI Taxonomy" id="2599401"/>
    <lineage>
        <taxon>Bacteria</taxon>
        <taxon>Bacillati</taxon>
        <taxon>Actinomycetota</taxon>
        <taxon>Actinomycetes</taxon>
        <taxon>Kitasatosporales</taxon>
        <taxon>Streptomycetaceae</taxon>
        <taxon>Streptomyces</taxon>
    </lineage>
</organism>
<dbReference type="Proteomes" id="UP000320580">
    <property type="component" value="Chromosome"/>
</dbReference>
<gene>
    <name evidence="1" type="ORF">FQU76_29920</name>
</gene>
<evidence type="ECO:0000313" key="2">
    <source>
        <dbReference type="Proteomes" id="UP000320580"/>
    </source>
</evidence>
<dbReference type="Gene3D" id="2.160.10.10">
    <property type="entry name" value="Hexapeptide repeat proteins"/>
    <property type="match status" value="1"/>
</dbReference>
<protein>
    <submittedName>
        <fullName evidence="1">Uncharacterized protein</fullName>
    </submittedName>
</protein>
<accession>A0A5B8IN17</accession>